<dbReference type="GO" id="GO:0016491">
    <property type="term" value="F:oxidoreductase activity"/>
    <property type="evidence" value="ECO:0007669"/>
    <property type="project" value="UniProtKB-KW"/>
</dbReference>
<dbReference type="Pfam" id="PF08240">
    <property type="entry name" value="ADH_N"/>
    <property type="match status" value="1"/>
</dbReference>
<dbReference type="Proteomes" id="UP000276301">
    <property type="component" value="Unassembled WGS sequence"/>
</dbReference>
<keyword evidence="3" id="KW-0560">Oxidoreductase</keyword>
<organism evidence="7 8">
    <name type="scientific">Anaerotruncus massiliensis</name>
    <name type="common">ex Liu et al. 2021</name>
    <dbReference type="NCBI Taxonomy" id="2321404"/>
    <lineage>
        <taxon>Bacteria</taxon>
        <taxon>Bacillati</taxon>
        <taxon>Bacillota</taxon>
        <taxon>Clostridia</taxon>
        <taxon>Eubacteriales</taxon>
        <taxon>Oscillospiraceae</taxon>
        <taxon>Anaerotruncus</taxon>
    </lineage>
</organism>
<evidence type="ECO:0000313" key="7">
    <source>
        <dbReference type="EMBL" id="RLL11024.1"/>
    </source>
</evidence>
<evidence type="ECO:0000256" key="1">
    <source>
        <dbReference type="ARBA" id="ARBA00022723"/>
    </source>
</evidence>
<dbReference type="Gene3D" id="3.40.50.720">
    <property type="entry name" value="NAD(P)-binding Rossmann-like Domain"/>
    <property type="match status" value="1"/>
</dbReference>
<evidence type="ECO:0000313" key="8">
    <source>
        <dbReference type="Proteomes" id="UP000276301"/>
    </source>
</evidence>
<dbReference type="Gene3D" id="3.90.180.10">
    <property type="entry name" value="Medium-chain alcohol dehydrogenases, catalytic domain"/>
    <property type="match status" value="1"/>
</dbReference>
<dbReference type="PANTHER" id="PTHR43401">
    <property type="entry name" value="L-THREONINE 3-DEHYDROGENASE"/>
    <property type="match status" value="1"/>
</dbReference>
<evidence type="ECO:0000256" key="4">
    <source>
        <dbReference type="RuleBase" id="RU361277"/>
    </source>
</evidence>
<dbReference type="InterPro" id="IPR036291">
    <property type="entry name" value="NAD(P)-bd_dom_sf"/>
</dbReference>
<feature type="domain" description="Alcohol dehydrogenase-like C-terminal" evidence="5">
    <location>
        <begin position="216"/>
        <end position="350"/>
    </location>
</feature>
<name>A0A498CP02_9FIRM</name>
<comment type="caution">
    <text evidence="7">The sequence shown here is derived from an EMBL/GenBank/DDBJ whole genome shotgun (WGS) entry which is preliminary data.</text>
</comment>
<dbReference type="SUPFAM" id="SSF51735">
    <property type="entry name" value="NAD(P)-binding Rossmann-fold domains"/>
    <property type="match status" value="1"/>
</dbReference>
<feature type="domain" description="Alcohol dehydrogenase-like N-terminal" evidence="6">
    <location>
        <begin position="51"/>
        <end position="164"/>
    </location>
</feature>
<evidence type="ECO:0000256" key="2">
    <source>
        <dbReference type="ARBA" id="ARBA00022833"/>
    </source>
</evidence>
<keyword evidence="8" id="KW-1185">Reference proteome</keyword>
<dbReference type="PANTHER" id="PTHR43401:SF2">
    <property type="entry name" value="L-THREONINE 3-DEHYDROGENASE"/>
    <property type="match status" value="1"/>
</dbReference>
<dbReference type="InterPro" id="IPR050129">
    <property type="entry name" value="Zn_alcohol_dh"/>
</dbReference>
<sequence length="393" mass="42589">MDINANQIETIVRSVLSQMGTGAPSSGMARVAMLTAAKHFEVKEFPIPQPGDDEILVKVEGCGVCGTDVHEWKGDPFGYIPLVLGHEGTGEVVALGKNIKHDSQGHPIRVGDKLVTSVISCGECHNCLMHPDSPQLCENQGVYGLIPDNDKNHLCGWFSTHLLITKGSTFFVVNDLSLDQRMLLELAAVTTHALEQGKRTGRLNFNSKVLVQGCGPVGLMMIATLHVAGIDRIIAVDGNENRLAFAKRLGATDTVNFKELPTLDQRVAAVKGMSDGAGADFAYQCTGNPGAAADVYKYIRRGGGLCEMGFFVNNGDCTINPHFDLCNKEIMLVGSWTYGAHEYPVTMAFLRRAKGMGVPLEELITHRFPLDKMNEAMETNLSQQGIKIAYVAQ</sequence>
<keyword evidence="2 4" id="KW-0862">Zinc</keyword>
<dbReference type="InterPro" id="IPR011032">
    <property type="entry name" value="GroES-like_sf"/>
</dbReference>
<evidence type="ECO:0000259" key="5">
    <source>
        <dbReference type="Pfam" id="PF00107"/>
    </source>
</evidence>
<dbReference type="Pfam" id="PF00107">
    <property type="entry name" value="ADH_zinc_N"/>
    <property type="match status" value="1"/>
</dbReference>
<protein>
    <submittedName>
        <fullName evidence="7">Theronine dehydrogenase</fullName>
    </submittedName>
</protein>
<keyword evidence="1 4" id="KW-0479">Metal-binding</keyword>
<evidence type="ECO:0000259" key="6">
    <source>
        <dbReference type="Pfam" id="PF08240"/>
    </source>
</evidence>
<dbReference type="EMBL" id="RCHT01000010">
    <property type="protein sequence ID" value="RLL11024.1"/>
    <property type="molecule type" value="Genomic_DNA"/>
</dbReference>
<dbReference type="AlphaFoldDB" id="A0A498CP02"/>
<dbReference type="SUPFAM" id="SSF50129">
    <property type="entry name" value="GroES-like"/>
    <property type="match status" value="1"/>
</dbReference>
<reference evidence="7 8" key="1">
    <citation type="submission" date="2018-10" db="EMBL/GenBank/DDBJ databases">
        <title>Anaerotruncus faecis sp. nov., isolated from human feces.</title>
        <authorList>
            <person name="Wang Y.-J."/>
        </authorList>
    </citation>
    <scope>NUCLEOTIDE SEQUENCE [LARGE SCALE GENOMIC DNA]</scope>
    <source>
        <strain evidence="7 8">22A2-44</strain>
    </source>
</reference>
<dbReference type="GO" id="GO:0008270">
    <property type="term" value="F:zinc ion binding"/>
    <property type="evidence" value="ECO:0007669"/>
    <property type="project" value="InterPro"/>
</dbReference>
<accession>A0A498CP02</accession>
<proteinExistence type="inferred from homology"/>
<dbReference type="InterPro" id="IPR013149">
    <property type="entry name" value="ADH-like_C"/>
</dbReference>
<dbReference type="RefSeq" id="WP_121586813.1">
    <property type="nucleotide sequence ID" value="NZ_RCHT01000010.1"/>
</dbReference>
<evidence type="ECO:0000256" key="3">
    <source>
        <dbReference type="ARBA" id="ARBA00023002"/>
    </source>
</evidence>
<comment type="cofactor">
    <cofactor evidence="4">
        <name>Zn(2+)</name>
        <dbReference type="ChEBI" id="CHEBI:29105"/>
    </cofactor>
</comment>
<dbReference type="InterPro" id="IPR013154">
    <property type="entry name" value="ADH-like_N"/>
</dbReference>
<comment type="similarity">
    <text evidence="4">Belongs to the zinc-containing alcohol dehydrogenase family.</text>
</comment>
<dbReference type="PROSITE" id="PS00059">
    <property type="entry name" value="ADH_ZINC"/>
    <property type="match status" value="1"/>
</dbReference>
<gene>
    <name evidence="7" type="ORF">D4A47_07490</name>
</gene>
<dbReference type="InterPro" id="IPR002328">
    <property type="entry name" value="ADH_Zn_CS"/>
</dbReference>